<evidence type="ECO:0000313" key="2">
    <source>
        <dbReference type="Proteomes" id="UP000005819"/>
    </source>
</evidence>
<evidence type="ECO:0000313" key="1">
    <source>
        <dbReference type="EMBL" id="EDS02128.1"/>
    </source>
</evidence>
<reference evidence="1" key="2">
    <citation type="submission" date="2013-09" db="EMBL/GenBank/DDBJ databases">
        <title>Draft genome sequence of Alistipes putredinis (DSM 17216).</title>
        <authorList>
            <person name="Sudarsanam P."/>
            <person name="Ley R."/>
            <person name="Guruge J."/>
            <person name="Turnbaugh P.J."/>
            <person name="Mahowald M."/>
            <person name="Liep D."/>
            <person name="Gordon J."/>
        </authorList>
    </citation>
    <scope>NUCLEOTIDE SEQUENCE</scope>
    <source>
        <strain evidence="1">DSM 17216</strain>
    </source>
</reference>
<name>B0MXA8_9BACT</name>
<comment type="caution">
    <text evidence="1">The sequence shown here is derived from an EMBL/GenBank/DDBJ whole genome shotgun (WGS) entry which is preliminary data.</text>
</comment>
<dbReference type="GeneID" id="73802253"/>
<reference evidence="1" key="1">
    <citation type="submission" date="2007-10" db="EMBL/GenBank/DDBJ databases">
        <authorList>
            <person name="Fulton L."/>
            <person name="Clifton S."/>
            <person name="Fulton B."/>
            <person name="Xu J."/>
            <person name="Minx P."/>
            <person name="Pepin K.H."/>
            <person name="Johnson M."/>
            <person name="Thiruvilangam P."/>
            <person name="Bhonagiri V."/>
            <person name="Nash W.E."/>
            <person name="Mardis E.R."/>
            <person name="Wilson R.K."/>
        </authorList>
    </citation>
    <scope>NUCLEOTIDE SEQUENCE [LARGE SCALE GENOMIC DNA]</scope>
    <source>
        <strain evidence="1">DSM 17216</strain>
    </source>
</reference>
<protein>
    <submittedName>
        <fullName evidence="1">Uncharacterized protein</fullName>
    </submittedName>
</protein>
<organism evidence="1 2">
    <name type="scientific">Alistipes putredinis DSM 17216</name>
    <dbReference type="NCBI Taxonomy" id="445970"/>
    <lineage>
        <taxon>Bacteria</taxon>
        <taxon>Pseudomonadati</taxon>
        <taxon>Bacteroidota</taxon>
        <taxon>Bacteroidia</taxon>
        <taxon>Bacteroidales</taxon>
        <taxon>Rikenellaceae</taxon>
        <taxon>Alistipes</taxon>
    </lineage>
</organism>
<sequence>MRGSIANTTISDLEDRLRAAEAAVEESQKAVIECTEAYMSLQKSYDALFDKWIRLTEQQSQARNEQLERMLSARKESQYAQFMNKSNSKLC</sequence>
<dbReference type="Proteomes" id="UP000005819">
    <property type="component" value="Unassembled WGS sequence"/>
</dbReference>
<keyword evidence="2" id="KW-1185">Reference proteome</keyword>
<dbReference type="AlphaFoldDB" id="B0MXA8"/>
<proteinExistence type="predicted"/>
<dbReference type="RefSeq" id="WP_004327680.1">
    <property type="nucleotide sequence ID" value="NZ_DS499577.1"/>
</dbReference>
<dbReference type="HOGENOM" id="CLU_2420491_0_0_10"/>
<dbReference type="EMBL" id="ABFK02000020">
    <property type="protein sequence ID" value="EDS02128.1"/>
    <property type="molecule type" value="Genomic_DNA"/>
</dbReference>
<accession>B0MXA8</accession>
<gene>
    <name evidence="1" type="ORF">ALIPUT_01647</name>
</gene>